<sequence>MEENDNPGPSKTMKVKKPVSRKKTREPVPRLPSSSSSSSTVQEILYYTMGKTVNKEEIERDIIKALQNLRADMMLGEINFETVAILSVVIEHLLIEEEKRNENYGNIINSKENQTEQTLRLEQKQNRKQTNMEKCVEKRMENLFATIREEVRGLKKTIEKQTGTNRPIRSRLGPIQRPRTREQRPDTPRNEGQFTVVVNKKKKRSNAKKQIEKGRSSVC</sequence>
<feature type="compositionally biased region" description="Basic and acidic residues" evidence="1">
    <location>
        <begin position="179"/>
        <end position="189"/>
    </location>
</feature>
<reference evidence="4" key="2">
    <citation type="submission" date="2025-04" db="UniProtKB">
        <authorList>
            <consortium name="RefSeq"/>
        </authorList>
    </citation>
    <scope>IDENTIFICATION</scope>
    <source>
        <tissue evidence="4">Whole body</tissue>
    </source>
</reference>
<feature type="compositionally biased region" description="Basic residues" evidence="1">
    <location>
        <begin position="13"/>
        <end position="24"/>
    </location>
</feature>
<evidence type="ECO:0000313" key="2">
    <source>
        <dbReference type="EMBL" id="MBY82902.1"/>
    </source>
</evidence>
<keyword evidence="3" id="KW-1185">Reference proteome</keyword>
<proteinExistence type="predicted"/>
<accession>A0A2S2R0J3</accession>
<feature type="region of interest" description="Disordered" evidence="1">
    <location>
        <begin position="156"/>
        <end position="219"/>
    </location>
</feature>
<dbReference type="EMBL" id="GGMS01013699">
    <property type="protein sequence ID" value="MBY82902.1"/>
    <property type="molecule type" value="Transcribed_RNA"/>
</dbReference>
<organism evidence="2">
    <name type="scientific">Sipha flava</name>
    <name type="common">yellow sugarcane aphid</name>
    <dbReference type="NCBI Taxonomy" id="143950"/>
    <lineage>
        <taxon>Eukaryota</taxon>
        <taxon>Metazoa</taxon>
        <taxon>Ecdysozoa</taxon>
        <taxon>Arthropoda</taxon>
        <taxon>Hexapoda</taxon>
        <taxon>Insecta</taxon>
        <taxon>Pterygota</taxon>
        <taxon>Neoptera</taxon>
        <taxon>Paraneoptera</taxon>
        <taxon>Hemiptera</taxon>
        <taxon>Sternorrhyncha</taxon>
        <taxon>Aphidomorpha</taxon>
        <taxon>Aphidoidea</taxon>
        <taxon>Aphididae</taxon>
        <taxon>Sipha</taxon>
    </lineage>
</organism>
<dbReference type="RefSeq" id="XP_025410450.1">
    <property type="nucleotide sequence ID" value="XM_025554665.1"/>
</dbReference>
<feature type="compositionally biased region" description="Basic and acidic residues" evidence="1">
    <location>
        <begin position="209"/>
        <end position="219"/>
    </location>
</feature>
<name>A0A2S2R0J3_9HEMI</name>
<evidence type="ECO:0000313" key="3">
    <source>
        <dbReference type="Proteomes" id="UP000694846"/>
    </source>
</evidence>
<reference evidence="2" key="1">
    <citation type="submission" date="2018-04" db="EMBL/GenBank/DDBJ databases">
        <title>Transcriptome assembly of Sipha flava.</title>
        <authorList>
            <person name="Scully E.D."/>
            <person name="Geib S.M."/>
            <person name="Palmer N.A."/>
            <person name="Koch K."/>
            <person name="Bradshaw J."/>
            <person name="Heng-Moss T."/>
            <person name="Sarath G."/>
        </authorList>
    </citation>
    <scope>NUCLEOTIDE SEQUENCE</scope>
</reference>
<dbReference type="Proteomes" id="UP000694846">
    <property type="component" value="Unplaced"/>
</dbReference>
<dbReference type="AlphaFoldDB" id="A0A2S2R0J3"/>
<dbReference type="GeneID" id="112683582"/>
<feature type="region of interest" description="Disordered" evidence="1">
    <location>
        <begin position="1"/>
        <end position="39"/>
    </location>
</feature>
<evidence type="ECO:0000256" key="1">
    <source>
        <dbReference type="SAM" id="MobiDB-lite"/>
    </source>
</evidence>
<gene>
    <name evidence="4" type="primary">LOC112683582</name>
    <name evidence="2" type="ORF">g.70678</name>
</gene>
<protein>
    <submittedName>
        <fullName evidence="4">Uncharacterized protein LOC112683582</fullName>
    </submittedName>
</protein>
<evidence type="ECO:0000313" key="4">
    <source>
        <dbReference type="RefSeq" id="XP_025410450.1"/>
    </source>
</evidence>